<evidence type="ECO:0000313" key="2">
    <source>
        <dbReference type="WBParaSite" id="PS1159_v2.g8711.t1"/>
    </source>
</evidence>
<dbReference type="WBParaSite" id="PS1159_v2.g8711.t1">
    <property type="protein sequence ID" value="PS1159_v2.g8711.t1"/>
    <property type="gene ID" value="PS1159_v2.g8711"/>
</dbReference>
<name>A0AC35GU84_9BILA</name>
<reference evidence="2" key="1">
    <citation type="submission" date="2022-11" db="UniProtKB">
        <authorList>
            <consortium name="WormBaseParasite"/>
        </authorList>
    </citation>
    <scope>IDENTIFICATION</scope>
</reference>
<accession>A0AC35GU84</accession>
<evidence type="ECO:0000313" key="1">
    <source>
        <dbReference type="Proteomes" id="UP000887580"/>
    </source>
</evidence>
<dbReference type="Proteomes" id="UP000887580">
    <property type="component" value="Unplaced"/>
</dbReference>
<proteinExistence type="predicted"/>
<organism evidence="1 2">
    <name type="scientific">Panagrolaimus sp. PS1159</name>
    <dbReference type="NCBI Taxonomy" id="55785"/>
    <lineage>
        <taxon>Eukaryota</taxon>
        <taxon>Metazoa</taxon>
        <taxon>Ecdysozoa</taxon>
        <taxon>Nematoda</taxon>
        <taxon>Chromadorea</taxon>
        <taxon>Rhabditida</taxon>
        <taxon>Tylenchina</taxon>
        <taxon>Panagrolaimomorpha</taxon>
        <taxon>Panagrolaimoidea</taxon>
        <taxon>Panagrolaimidae</taxon>
        <taxon>Panagrolaimus</taxon>
    </lineage>
</organism>
<protein>
    <submittedName>
        <fullName evidence="2">Major facilitator superfamily (MFS) profile domain-containing protein</fullName>
    </submittedName>
</protein>
<sequence length="491" mass="55076">MSFSRKVSIKTYSDDYDPQPQINESITQTPGGEFIIQHKFRYVILLLGLACLTSISSNLNALNFTFICMRKPVNENYIPNLQSNVTVIPPKIKFMYTTNEKSALLWTSAIGSMIATFPFSYLYTRFGARYVFFVAGMISTFATIFVPLAANSGLPYFLVLRFILGITYAADFAAIGVLCSRWASLKQNAIFLSFLTCFTPISSAITNPISGVLCESRFGWPAVYYVHAAASFVLFLLWLYFYTDHPGRHRNVSLVEREKIHRDKSEAHINGDKYVPYWEIIKNPVILSVWLNAFVDLVSALFMLTYVPIYINSVLRYDVSKTGWLAALPGLSHIPPKLLCGQLSDRIKGNERVKMIIFNSIALIIPGAIFIGVGYVSDETPIVAVLLFMLLNAVIGANCGGFYKCGTLVSRQFSAFVIANTQFIKCISLFTGPILVSIFVHDESNKKEWMIIFYIFGICSFLANAVFCFMATDKPASFTLLTKRDKRSSES</sequence>